<reference evidence="2" key="1">
    <citation type="submission" date="2022-04" db="EMBL/GenBank/DDBJ databases">
        <title>A functionally conserved STORR gene fusion in Papaver species that diverged 16.8 million years ago.</title>
        <authorList>
            <person name="Catania T."/>
        </authorList>
    </citation>
    <scope>NUCLEOTIDE SEQUENCE</scope>
    <source>
        <strain evidence="2">S-188037</strain>
    </source>
</reference>
<gene>
    <name evidence="2" type="ORF">MKW98_031021</name>
</gene>
<evidence type="ECO:0000256" key="1">
    <source>
        <dbReference type="SAM" id="Coils"/>
    </source>
</evidence>
<protein>
    <submittedName>
        <fullName evidence="2">Uncharacterized protein</fullName>
    </submittedName>
</protein>
<feature type="coiled-coil region" evidence="1">
    <location>
        <begin position="115"/>
        <end position="163"/>
    </location>
</feature>
<keyword evidence="3" id="KW-1185">Reference proteome</keyword>
<name>A0AAD4S8B6_9MAGN</name>
<accession>A0AAD4S8B6</accession>
<proteinExistence type="predicted"/>
<sequence length="248" mass="28623">MRRNFRLNTIKQAEPKRVEVLKHSNGPTIFAQSMHSRALNGEPTDPITIFDVTQKFKKSTDPAYETIKGKMKAMKEQVERGELNMSLEDIYHANIHSSSSGRKRRRDKDSCVCYYSKTEEQLDEMHAKLDAANSERAKQAMEIERLKKQSKNKGTEVMQLLNQVFVSLGRDPLPEDALDEEEEGVYEDVDREYDDEELVNEVGGHGNMEDDGYVEEGQLFDCPTRGYQCKYSLNRACFHMNVVDKIHY</sequence>
<dbReference type="EMBL" id="JAJJMB010013238">
    <property type="protein sequence ID" value="KAI3869840.1"/>
    <property type="molecule type" value="Genomic_DNA"/>
</dbReference>
<evidence type="ECO:0000313" key="2">
    <source>
        <dbReference type="EMBL" id="KAI3869840.1"/>
    </source>
</evidence>
<organism evidence="2 3">
    <name type="scientific">Papaver atlanticum</name>
    <dbReference type="NCBI Taxonomy" id="357466"/>
    <lineage>
        <taxon>Eukaryota</taxon>
        <taxon>Viridiplantae</taxon>
        <taxon>Streptophyta</taxon>
        <taxon>Embryophyta</taxon>
        <taxon>Tracheophyta</taxon>
        <taxon>Spermatophyta</taxon>
        <taxon>Magnoliopsida</taxon>
        <taxon>Ranunculales</taxon>
        <taxon>Papaveraceae</taxon>
        <taxon>Papaveroideae</taxon>
        <taxon>Papaver</taxon>
    </lineage>
</organism>
<dbReference type="Proteomes" id="UP001202328">
    <property type="component" value="Unassembled WGS sequence"/>
</dbReference>
<keyword evidence="1" id="KW-0175">Coiled coil</keyword>
<dbReference type="AlphaFoldDB" id="A0AAD4S8B6"/>
<comment type="caution">
    <text evidence="2">The sequence shown here is derived from an EMBL/GenBank/DDBJ whole genome shotgun (WGS) entry which is preliminary data.</text>
</comment>
<evidence type="ECO:0000313" key="3">
    <source>
        <dbReference type="Proteomes" id="UP001202328"/>
    </source>
</evidence>